<evidence type="ECO:0000256" key="3">
    <source>
        <dbReference type="SAM" id="MobiDB-lite"/>
    </source>
</evidence>
<dbReference type="SUPFAM" id="SSF100950">
    <property type="entry name" value="NagB/RpiA/CoA transferase-like"/>
    <property type="match status" value="1"/>
</dbReference>
<keyword evidence="1" id="KW-0805">Transcription regulation</keyword>
<dbReference type="InterPro" id="IPR014036">
    <property type="entry name" value="DeoR-like_C"/>
</dbReference>
<dbReference type="InterPro" id="IPR036390">
    <property type="entry name" value="WH_DNA-bd_sf"/>
</dbReference>
<name>A0A2S0WXM8_9MICO</name>
<evidence type="ECO:0000313" key="6">
    <source>
        <dbReference type="Proteomes" id="UP000244729"/>
    </source>
</evidence>
<dbReference type="Pfam" id="PF00455">
    <property type="entry name" value="DeoRC"/>
    <property type="match status" value="1"/>
</dbReference>
<dbReference type="InterPro" id="IPR001034">
    <property type="entry name" value="DeoR_HTH"/>
</dbReference>
<organism evidence="5 6">
    <name type="scientific">Agromyces badenianii</name>
    <dbReference type="NCBI Taxonomy" id="2080742"/>
    <lineage>
        <taxon>Bacteria</taxon>
        <taxon>Bacillati</taxon>
        <taxon>Actinomycetota</taxon>
        <taxon>Actinomycetes</taxon>
        <taxon>Micrococcales</taxon>
        <taxon>Microbacteriaceae</taxon>
        <taxon>Agromyces</taxon>
    </lineage>
</organism>
<dbReference type="Gene3D" id="3.40.50.1360">
    <property type="match status" value="1"/>
</dbReference>
<dbReference type="PANTHER" id="PTHR30363">
    <property type="entry name" value="HTH-TYPE TRANSCRIPTIONAL REGULATOR SRLR-RELATED"/>
    <property type="match status" value="1"/>
</dbReference>
<dbReference type="SMART" id="SM01134">
    <property type="entry name" value="DeoRC"/>
    <property type="match status" value="1"/>
</dbReference>
<dbReference type="PANTHER" id="PTHR30363:SF44">
    <property type="entry name" value="AGA OPERON TRANSCRIPTIONAL REPRESSOR-RELATED"/>
    <property type="match status" value="1"/>
</dbReference>
<dbReference type="EMBL" id="CP028913">
    <property type="protein sequence ID" value="AWB96103.1"/>
    <property type="molecule type" value="Genomic_DNA"/>
</dbReference>
<feature type="domain" description="HTH deoR-type" evidence="4">
    <location>
        <begin position="30"/>
        <end position="85"/>
    </location>
</feature>
<proteinExistence type="predicted"/>
<protein>
    <submittedName>
        <fullName evidence="5">DeoR/GlpR transcriptional regulator</fullName>
    </submittedName>
</protein>
<dbReference type="InterPro" id="IPR050313">
    <property type="entry name" value="Carb_Metab_HTH_regulators"/>
</dbReference>
<dbReference type="InterPro" id="IPR037171">
    <property type="entry name" value="NagB/RpiA_transferase-like"/>
</dbReference>
<dbReference type="OrthoDB" id="7688673at2"/>
<evidence type="ECO:0000313" key="5">
    <source>
        <dbReference type="EMBL" id="AWB96103.1"/>
    </source>
</evidence>
<accession>A0A2S0WXM8</accession>
<evidence type="ECO:0000256" key="1">
    <source>
        <dbReference type="ARBA" id="ARBA00023015"/>
    </source>
</evidence>
<evidence type="ECO:0000259" key="4">
    <source>
        <dbReference type="PROSITE" id="PS51000"/>
    </source>
</evidence>
<gene>
    <name evidence="5" type="ORF">DCE93_10940</name>
</gene>
<dbReference type="AlphaFoldDB" id="A0A2S0WXM8"/>
<evidence type="ECO:0000256" key="2">
    <source>
        <dbReference type="ARBA" id="ARBA00023163"/>
    </source>
</evidence>
<dbReference type="Pfam" id="PF08220">
    <property type="entry name" value="HTH_DeoR"/>
    <property type="match status" value="1"/>
</dbReference>
<dbReference type="SUPFAM" id="SSF46785">
    <property type="entry name" value="Winged helix' DNA-binding domain"/>
    <property type="match status" value="1"/>
</dbReference>
<dbReference type="RefSeq" id="WP_108595908.1">
    <property type="nucleotide sequence ID" value="NZ_CP028913.1"/>
</dbReference>
<feature type="compositionally biased region" description="Low complexity" evidence="3">
    <location>
        <begin position="1"/>
        <end position="17"/>
    </location>
</feature>
<dbReference type="SMART" id="SM00420">
    <property type="entry name" value="HTH_DEOR"/>
    <property type="match status" value="1"/>
</dbReference>
<dbReference type="GO" id="GO:0003700">
    <property type="term" value="F:DNA-binding transcription factor activity"/>
    <property type="evidence" value="ECO:0007669"/>
    <property type="project" value="InterPro"/>
</dbReference>
<keyword evidence="2" id="KW-0804">Transcription</keyword>
<keyword evidence="6" id="KW-1185">Reference proteome</keyword>
<dbReference type="Proteomes" id="UP000244729">
    <property type="component" value="Chromosome"/>
</dbReference>
<reference evidence="5 6" key="1">
    <citation type="submission" date="2018-04" db="EMBL/GenBank/DDBJ databases">
        <authorList>
            <person name="Li J."/>
        </authorList>
    </citation>
    <scope>NUCLEOTIDE SEQUENCE [LARGE SCALE GENOMIC DNA]</scope>
    <source>
        <strain evidence="6">30A</strain>
    </source>
</reference>
<dbReference type="PROSITE" id="PS51000">
    <property type="entry name" value="HTH_DEOR_2"/>
    <property type="match status" value="1"/>
</dbReference>
<sequence length="297" mass="30955">MTTDAAATAAERAVSDAAETDAAEGAPLAAPRRRELALALVAERGFVRVAELSTAFGVTTVTARADLDALERQGGIRRVHGGAVPVSSPLAAERPEREPSFEEALEASVEPKRLIGEQAASLVRSGQSIILDVGTTTLQVARALRARAELDDVVVFTNGLSIALELEAEIPRFTVIVTGGTLRPKQHSLVHPLAGSMLDEVHVDLAFIGCNGVDPVHGVTNANLPEAAVKSLMMRAAARSIVVADATKLGEVHLGRVAPIDAFDALVTDAAAPQQIVAELVEAGLAVHSARDSRVDS</sequence>
<dbReference type="KEGG" id="agm:DCE93_10940"/>
<feature type="region of interest" description="Disordered" evidence="3">
    <location>
        <begin position="1"/>
        <end position="28"/>
    </location>
</feature>